<dbReference type="InterPro" id="IPR016947">
    <property type="entry name" value="UCP030140"/>
</dbReference>
<comment type="caution">
    <text evidence="1">The sequence shown here is derived from an EMBL/GenBank/DDBJ whole genome shotgun (WGS) entry which is preliminary data.</text>
</comment>
<accession>A0ABW6K198</accession>
<organism evidence="1 2">
    <name type="scientific">Cytobacillus mangrovibacter</name>
    <dbReference type="NCBI Taxonomy" id="3299024"/>
    <lineage>
        <taxon>Bacteria</taxon>
        <taxon>Bacillati</taxon>
        <taxon>Bacillota</taxon>
        <taxon>Bacilli</taxon>
        <taxon>Bacillales</taxon>
        <taxon>Bacillaceae</taxon>
        <taxon>Cytobacillus</taxon>
    </lineage>
</organism>
<dbReference type="GO" id="GO:0004170">
    <property type="term" value="F:dUTP diphosphatase activity"/>
    <property type="evidence" value="ECO:0007669"/>
    <property type="project" value="UniProtKB-EC"/>
</dbReference>
<dbReference type="EC" id="3.6.1.23" evidence="1"/>
<sequence length="198" mass="23383">MNLKKLFDQQRILRDRIGYNEPDRFDKLILALLVELGECANEWRGFKFWSKNQEPRKWYERKCHSCTGKGYFITNIYTSKKESCGFCRGTGFEEQKNPLLEEYVDGFHFVLEIGLELNFTELHLIGTIAMPSYEIHELFTDIYGTSLLVKDTRNKVHYSILVEEYLVLGEMFGFTREEIETAYYVKNAVNHARQENGY</sequence>
<dbReference type="SUPFAM" id="SSF101386">
    <property type="entry name" value="all-alpha NTP pyrophosphatases"/>
    <property type="match status" value="1"/>
</dbReference>
<dbReference type="Gene3D" id="1.10.4010.10">
    <property type="entry name" value="Type II deoxyuridine triphosphatase"/>
    <property type="match status" value="1"/>
</dbReference>
<gene>
    <name evidence="1" type="ORF">ACFYKT_16530</name>
</gene>
<dbReference type="Pfam" id="PF08761">
    <property type="entry name" value="dUTPase_2"/>
    <property type="match status" value="2"/>
</dbReference>
<dbReference type="CDD" id="cd11527">
    <property type="entry name" value="NTP-PPase_dUTPase"/>
    <property type="match status" value="1"/>
</dbReference>
<reference evidence="1 2" key="1">
    <citation type="submission" date="2024-08" db="EMBL/GenBank/DDBJ databases">
        <title>Two novel Cytobacillus novel species.</title>
        <authorList>
            <person name="Liu G."/>
        </authorList>
    </citation>
    <scope>NUCLEOTIDE SEQUENCE [LARGE SCALE GENOMIC DNA]</scope>
    <source>
        <strain evidence="1 2">FJAT-53684</strain>
    </source>
</reference>
<dbReference type="PIRSF" id="PIRSF030140">
    <property type="entry name" value="UCP030140"/>
    <property type="match status" value="1"/>
</dbReference>
<protein>
    <submittedName>
        <fullName evidence="1">dUTP diphosphatase</fullName>
        <ecNumber evidence="1">3.6.1.23</ecNumber>
    </submittedName>
</protein>
<dbReference type="Proteomes" id="UP001601058">
    <property type="component" value="Unassembled WGS sequence"/>
</dbReference>
<keyword evidence="2" id="KW-1185">Reference proteome</keyword>
<dbReference type="RefSeq" id="WP_389221875.1">
    <property type="nucleotide sequence ID" value="NZ_JBIACJ010000009.1"/>
</dbReference>
<keyword evidence="1" id="KW-0378">Hydrolase</keyword>
<dbReference type="EMBL" id="JBIACJ010000009">
    <property type="protein sequence ID" value="MFE8697949.1"/>
    <property type="molecule type" value="Genomic_DNA"/>
</dbReference>
<evidence type="ECO:0000313" key="1">
    <source>
        <dbReference type="EMBL" id="MFE8697949.1"/>
    </source>
</evidence>
<proteinExistence type="predicted"/>
<name>A0ABW6K198_9BACI</name>
<dbReference type="InterPro" id="IPR014871">
    <property type="entry name" value="dUTPase/dCTP_pyrophosphatase"/>
</dbReference>
<evidence type="ECO:0000313" key="2">
    <source>
        <dbReference type="Proteomes" id="UP001601058"/>
    </source>
</evidence>